<dbReference type="GO" id="GO:0033260">
    <property type="term" value="P:nuclear DNA replication"/>
    <property type="evidence" value="ECO:0007669"/>
    <property type="project" value="TreeGrafter"/>
</dbReference>
<feature type="region of interest" description="Disordered" evidence="6">
    <location>
        <begin position="376"/>
        <end position="446"/>
    </location>
</feature>
<evidence type="ECO:0000313" key="7">
    <source>
        <dbReference type="EMBL" id="KAK0326566.1"/>
    </source>
</evidence>
<dbReference type="GO" id="GO:0003676">
    <property type="term" value="F:nucleic acid binding"/>
    <property type="evidence" value="ECO:0007669"/>
    <property type="project" value="InterPro"/>
</dbReference>
<evidence type="ECO:0000256" key="2">
    <source>
        <dbReference type="ARBA" id="ARBA00022723"/>
    </source>
</evidence>
<gene>
    <name evidence="7" type="ORF">LTR82_002408</name>
</gene>
<dbReference type="GO" id="GO:0033314">
    <property type="term" value="P:mitotic DNA replication checkpoint signaling"/>
    <property type="evidence" value="ECO:0007669"/>
    <property type="project" value="TreeGrafter"/>
</dbReference>
<evidence type="ECO:0000313" key="8">
    <source>
        <dbReference type="Proteomes" id="UP001168146"/>
    </source>
</evidence>
<keyword evidence="5" id="KW-0539">Nucleus</keyword>
<comment type="caution">
    <text evidence="7">The sequence shown here is derived from an EMBL/GenBank/DDBJ whole genome shotgun (WGS) entry which is preliminary data.</text>
</comment>
<feature type="compositionally biased region" description="Basic and acidic residues" evidence="6">
    <location>
        <begin position="325"/>
        <end position="347"/>
    </location>
</feature>
<keyword evidence="2" id="KW-0479">Metal-binding</keyword>
<keyword evidence="4" id="KW-0862">Zinc</keyword>
<evidence type="ECO:0000256" key="1">
    <source>
        <dbReference type="ARBA" id="ARBA00004123"/>
    </source>
</evidence>
<dbReference type="PANTHER" id="PTHR13278">
    <property type="entry name" value="ZINC FINGER PROTEIN 830"/>
    <property type="match status" value="1"/>
</dbReference>
<organism evidence="7 8">
    <name type="scientific">Friedmanniomyces endolithicus</name>
    <dbReference type="NCBI Taxonomy" id="329885"/>
    <lineage>
        <taxon>Eukaryota</taxon>
        <taxon>Fungi</taxon>
        <taxon>Dikarya</taxon>
        <taxon>Ascomycota</taxon>
        <taxon>Pezizomycotina</taxon>
        <taxon>Dothideomycetes</taxon>
        <taxon>Dothideomycetidae</taxon>
        <taxon>Mycosphaerellales</taxon>
        <taxon>Teratosphaeriaceae</taxon>
        <taxon>Friedmanniomyces</taxon>
    </lineage>
</organism>
<feature type="compositionally biased region" description="Low complexity" evidence="6">
    <location>
        <begin position="219"/>
        <end position="240"/>
    </location>
</feature>
<evidence type="ECO:0000256" key="3">
    <source>
        <dbReference type="ARBA" id="ARBA00022771"/>
    </source>
</evidence>
<feature type="region of interest" description="Disordered" evidence="6">
    <location>
        <begin position="325"/>
        <end position="355"/>
    </location>
</feature>
<reference evidence="7" key="1">
    <citation type="submission" date="2021-12" db="EMBL/GenBank/DDBJ databases">
        <title>Black yeast isolated from Biological Soil Crust.</title>
        <authorList>
            <person name="Kurbessoian T."/>
        </authorList>
    </citation>
    <scope>NUCLEOTIDE SEQUENCE</scope>
    <source>
        <strain evidence="7">CCFEE 5208</strain>
    </source>
</reference>
<dbReference type="PANTHER" id="PTHR13278:SF0">
    <property type="entry name" value="ZINC FINGER PROTEIN 830"/>
    <property type="match status" value="1"/>
</dbReference>
<sequence length="446" mass="48848">MRRSRQVRRPNPRDDVEGVQSLAAVGILTSDGSASSAPGSPANLAGKRWIWNGVGARQADGYIPPVSTHHTQTSTSPMADVRALLAAELASRRVVHPDAAYTPDGKLRCTLCDITITPHAVWHAHLHSTAHTLRTSRQWETATFRGLATAPAGKKRKAIDSSTESPDERKRPRPDDDAEARANAENEEEAEKLAGLAAIARGKNAPPPMLSSRSRPNYQSQLSESQQSQSLETAQSQSLETAQSQLLGRRFYGSYSGGGPQQQQLPKREIPFHKIEAGKYQDESEIEAFVRELAELERKFPASVFHAQATITAAPMKAEEIAAKAREEQSAQRGKRDVEIEAEKEEAASALQDEFQEMEGLEDRLRILRGKREALRATAGGKVNEGAVAVDDPADEQGTEERARAGEAEDEDDDDEDDDDGEDDDDDDEDDNENDGEYDGWSFGAR</sequence>
<feature type="region of interest" description="Disordered" evidence="6">
    <location>
        <begin position="144"/>
        <end position="240"/>
    </location>
</feature>
<feature type="compositionally biased region" description="Acidic residues" evidence="6">
    <location>
        <begin position="408"/>
        <end position="438"/>
    </location>
</feature>
<dbReference type="EMBL" id="JASUXU010000004">
    <property type="protein sequence ID" value="KAK0326566.1"/>
    <property type="molecule type" value="Genomic_DNA"/>
</dbReference>
<evidence type="ECO:0000256" key="4">
    <source>
        <dbReference type="ARBA" id="ARBA00022833"/>
    </source>
</evidence>
<comment type="subcellular location">
    <subcellularLocation>
        <location evidence="1">Nucleus</location>
    </subcellularLocation>
</comment>
<proteinExistence type="predicted"/>
<protein>
    <recommendedName>
        <fullName evidence="9">Zinc finger protein 830</fullName>
    </recommendedName>
</protein>
<evidence type="ECO:0000256" key="6">
    <source>
        <dbReference type="SAM" id="MobiDB-lite"/>
    </source>
</evidence>
<accession>A0AAN6G0N6</accession>
<dbReference type="GO" id="GO:0008270">
    <property type="term" value="F:zinc ion binding"/>
    <property type="evidence" value="ECO:0007669"/>
    <property type="project" value="UniProtKB-KW"/>
</dbReference>
<evidence type="ECO:0008006" key="9">
    <source>
        <dbReference type="Google" id="ProtNLM"/>
    </source>
</evidence>
<dbReference type="GO" id="GO:0044773">
    <property type="term" value="P:mitotic DNA damage checkpoint signaling"/>
    <property type="evidence" value="ECO:0007669"/>
    <property type="project" value="TreeGrafter"/>
</dbReference>
<dbReference type="GO" id="GO:0005681">
    <property type="term" value="C:spliceosomal complex"/>
    <property type="evidence" value="ECO:0007669"/>
    <property type="project" value="InterPro"/>
</dbReference>
<name>A0AAN6G0N6_9PEZI</name>
<feature type="compositionally biased region" description="Basic and acidic residues" evidence="6">
    <location>
        <begin position="166"/>
        <end position="184"/>
    </location>
</feature>
<dbReference type="AlphaFoldDB" id="A0AAN6G0N6"/>
<evidence type="ECO:0000256" key="5">
    <source>
        <dbReference type="ARBA" id="ARBA00023242"/>
    </source>
</evidence>
<keyword evidence="3" id="KW-0863">Zinc-finger</keyword>
<dbReference type="InterPro" id="IPR040050">
    <property type="entry name" value="ZNF830-like"/>
</dbReference>
<dbReference type="Proteomes" id="UP001168146">
    <property type="component" value="Unassembled WGS sequence"/>
</dbReference>